<comment type="catalytic activity">
    <reaction evidence="7 8">
        <text>[ThiS sulfur-carrier protein]-C-terminal-Gly-aminoethanethioate + 2-iminoacetate + 1-deoxy-D-xylulose 5-phosphate = [ThiS sulfur-carrier protein]-C-terminal Gly-Gly + 2-[(2R,5Z)-2-carboxy-4-methylthiazol-5(2H)-ylidene]ethyl phosphate + 2 H2O + H(+)</text>
        <dbReference type="Rhea" id="RHEA:26297"/>
        <dbReference type="Rhea" id="RHEA-COMP:12909"/>
        <dbReference type="Rhea" id="RHEA-COMP:19908"/>
        <dbReference type="ChEBI" id="CHEBI:15377"/>
        <dbReference type="ChEBI" id="CHEBI:15378"/>
        <dbReference type="ChEBI" id="CHEBI:57792"/>
        <dbReference type="ChEBI" id="CHEBI:62899"/>
        <dbReference type="ChEBI" id="CHEBI:77846"/>
        <dbReference type="ChEBI" id="CHEBI:90778"/>
        <dbReference type="ChEBI" id="CHEBI:232372"/>
        <dbReference type="EC" id="2.8.1.10"/>
    </reaction>
</comment>
<dbReference type="InterPro" id="IPR013785">
    <property type="entry name" value="Aldolase_TIM"/>
</dbReference>
<evidence type="ECO:0000256" key="6">
    <source>
        <dbReference type="ARBA" id="ARBA00023270"/>
    </source>
</evidence>
<keyword evidence="8" id="KW-0963">Cytoplasm</keyword>
<sequence>MVAFYGSEVGSRLLLGTARYPSPAVLEEAVRRSGTEIITVSLRRETAGGRVDSTFFDMIRALGVRVLPNTAGCHSVSEAVLTANMARELLSTDWIKLEVIGHHDTLQPDVFALVEAARVLCADGFKVFPYTTDDLVVAERLVEAGCEVLMPWCAPIGSAMGPVNLMALKSMRAHFPDIPLIVDAGIGRPSHAATVMEIGYDAVLLNTAVAGAGDPALMAEAFAQAIEAGRNAFLAGPLEPRDMAVPSTPVIGKAVFA</sequence>
<dbReference type="EMBL" id="JBAMYC010000038">
    <property type="protein sequence ID" value="MEI1253055.1"/>
    <property type="molecule type" value="Genomic_DNA"/>
</dbReference>
<proteinExistence type="inferred from homology"/>
<evidence type="ECO:0000259" key="9">
    <source>
        <dbReference type="Pfam" id="PF05690"/>
    </source>
</evidence>
<dbReference type="Proteomes" id="UP001531129">
    <property type="component" value="Unassembled WGS sequence"/>
</dbReference>
<comment type="caution">
    <text evidence="10">The sequence shown here is derived from an EMBL/GenBank/DDBJ whole genome shotgun (WGS) entry which is preliminary data.</text>
</comment>
<dbReference type="InterPro" id="IPR033983">
    <property type="entry name" value="Thiazole_synthase_ThiG"/>
</dbReference>
<evidence type="ECO:0000256" key="5">
    <source>
        <dbReference type="ARBA" id="ARBA00022977"/>
    </source>
</evidence>
<evidence type="ECO:0000313" key="11">
    <source>
        <dbReference type="Proteomes" id="UP001531129"/>
    </source>
</evidence>
<dbReference type="PANTHER" id="PTHR34266">
    <property type="entry name" value="THIAZOLE SYNTHASE"/>
    <property type="match status" value="1"/>
</dbReference>
<keyword evidence="5 8" id="KW-0784">Thiamine biosynthesis</keyword>
<keyword evidence="6 8" id="KW-0704">Schiff base</keyword>
<comment type="subunit">
    <text evidence="8">Homotetramer. Forms heterodimers with either ThiH or ThiS.</text>
</comment>
<comment type="subcellular location">
    <subcellularLocation>
        <location evidence="8">Cytoplasm</location>
    </subcellularLocation>
</comment>
<protein>
    <recommendedName>
        <fullName evidence="3 8">Thiazole synthase</fullName>
        <ecNumber evidence="3 8">2.8.1.10</ecNumber>
    </recommendedName>
</protein>
<dbReference type="EC" id="2.8.1.10" evidence="3 8"/>
<feature type="binding site" evidence="8">
    <location>
        <begin position="206"/>
        <end position="207"/>
    </location>
    <ligand>
        <name>1-deoxy-D-xylulose 5-phosphate</name>
        <dbReference type="ChEBI" id="CHEBI:57792"/>
    </ligand>
</feature>
<accession>A0ABU8CW60</accession>
<dbReference type="SUPFAM" id="SSF110399">
    <property type="entry name" value="ThiG-like"/>
    <property type="match status" value="1"/>
</dbReference>
<feature type="binding site" evidence="8">
    <location>
        <begin position="184"/>
        <end position="185"/>
    </location>
    <ligand>
        <name>1-deoxy-D-xylulose 5-phosphate</name>
        <dbReference type="ChEBI" id="CHEBI:57792"/>
    </ligand>
</feature>
<evidence type="ECO:0000256" key="4">
    <source>
        <dbReference type="ARBA" id="ARBA00022679"/>
    </source>
</evidence>
<feature type="domain" description="Thiazole synthase ThiG" evidence="9">
    <location>
        <begin position="5"/>
        <end position="249"/>
    </location>
</feature>
<reference evidence="10 11" key="1">
    <citation type="submission" date="2024-01" db="EMBL/GenBank/DDBJ databases">
        <title>Draft genome sequences of three bacterial strains isolated from Acacia saligna represent a potential new species within the genus Rhizobium.</title>
        <authorList>
            <person name="Tambong J.T."/>
            <person name="Mnasri B."/>
        </authorList>
    </citation>
    <scope>NUCLEOTIDE SEQUENCE [LARGE SCALE GENOMIC DNA]</scope>
    <source>
        <strain evidence="10 11">1AS12I</strain>
    </source>
</reference>
<evidence type="ECO:0000313" key="10">
    <source>
        <dbReference type="EMBL" id="MEI1253055.1"/>
    </source>
</evidence>
<name>A0ABU8CW60_9HYPH</name>
<evidence type="ECO:0000256" key="2">
    <source>
        <dbReference type="ARBA" id="ARBA00004948"/>
    </source>
</evidence>
<comment type="pathway">
    <text evidence="2 8">Cofactor biosynthesis; thiamine diphosphate biosynthesis.</text>
</comment>
<dbReference type="InterPro" id="IPR008867">
    <property type="entry name" value="ThiG"/>
</dbReference>
<keyword evidence="11" id="KW-1185">Reference proteome</keyword>
<evidence type="ECO:0000256" key="8">
    <source>
        <dbReference type="HAMAP-Rule" id="MF_00443"/>
    </source>
</evidence>
<organism evidence="10 11">
    <name type="scientific">Rhizobium aouanii</name>
    <dbReference type="NCBI Taxonomy" id="3118145"/>
    <lineage>
        <taxon>Bacteria</taxon>
        <taxon>Pseudomonadati</taxon>
        <taxon>Pseudomonadota</taxon>
        <taxon>Alphaproteobacteria</taxon>
        <taxon>Hyphomicrobiales</taxon>
        <taxon>Rhizobiaceae</taxon>
        <taxon>Rhizobium/Agrobacterium group</taxon>
        <taxon>Rhizobium</taxon>
    </lineage>
</organism>
<evidence type="ECO:0000256" key="1">
    <source>
        <dbReference type="ARBA" id="ARBA00002834"/>
    </source>
</evidence>
<feature type="active site" description="Schiff-base intermediate with DXP" evidence="8">
    <location>
        <position position="96"/>
    </location>
</feature>
<evidence type="ECO:0000256" key="7">
    <source>
        <dbReference type="ARBA" id="ARBA00049897"/>
    </source>
</evidence>
<comment type="similarity">
    <text evidence="8">Belongs to the ThiG family.</text>
</comment>
<comment type="function">
    <text evidence="1 8">Catalyzes the rearrangement of 1-deoxy-D-xylulose 5-phosphate (DXP) to produce the thiazole phosphate moiety of thiamine. Sulfur is provided by the thiocarboxylate moiety of the carrier protein ThiS. In vitro, sulfur can be provided by H(2)S.</text>
</comment>
<evidence type="ECO:0000256" key="3">
    <source>
        <dbReference type="ARBA" id="ARBA00011960"/>
    </source>
</evidence>
<dbReference type="Gene3D" id="3.20.20.70">
    <property type="entry name" value="Aldolase class I"/>
    <property type="match status" value="1"/>
</dbReference>
<dbReference type="RefSeq" id="WP_264399507.1">
    <property type="nucleotide sequence ID" value="NZ_JBAMYB010000024.1"/>
</dbReference>
<dbReference type="PANTHER" id="PTHR34266:SF2">
    <property type="entry name" value="THIAZOLE SYNTHASE"/>
    <property type="match status" value="1"/>
</dbReference>
<dbReference type="GO" id="GO:1990107">
    <property type="term" value="F:thiazole synthase activity"/>
    <property type="evidence" value="ECO:0007669"/>
    <property type="project" value="UniProtKB-EC"/>
</dbReference>
<gene>
    <name evidence="8" type="primary">thiG</name>
    <name evidence="10" type="ORF">V8Q02_34495</name>
</gene>
<feature type="binding site" evidence="8">
    <location>
        <position position="157"/>
    </location>
    <ligand>
        <name>1-deoxy-D-xylulose 5-phosphate</name>
        <dbReference type="ChEBI" id="CHEBI:57792"/>
    </ligand>
</feature>
<keyword evidence="4 8" id="KW-0808">Transferase</keyword>
<dbReference type="Pfam" id="PF05690">
    <property type="entry name" value="ThiG"/>
    <property type="match status" value="1"/>
</dbReference>
<dbReference type="HAMAP" id="MF_00443">
    <property type="entry name" value="ThiG"/>
    <property type="match status" value="1"/>
</dbReference>
<dbReference type="CDD" id="cd04728">
    <property type="entry name" value="ThiG"/>
    <property type="match status" value="1"/>
</dbReference>